<dbReference type="InterPro" id="IPR015422">
    <property type="entry name" value="PyrdxlP-dep_Trfase_small"/>
</dbReference>
<gene>
    <name evidence="7" type="ORF">DA792_07765</name>
</gene>
<dbReference type="RefSeq" id="WP_107719452.1">
    <property type="nucleotide sequence ID" value="NZ_CP028475.1"/>
</dbReference>
<dbReference type="InterPro" id="IPR049704">
    <property type="entry name" value="Aminotrans_3_PPA_site"/>
</dbReference>
<evidence type="ECO:0000256" key="6">
    <source>
        <dbReference type="RuleBase" id="RU003560"/>
    </source>
</evidence>
<protein>
    <submittedName>
        <fullName evidence="7">Aspartate aminotransferase family protein</fullName>
    </submittedName>
</protein>
<dbReference type="OrthoDB" id="9801834at2"/>
<dbReference type="PANTHER" id="PTHR42684:SF3">
    <property type="entry name" value="ADENOSYLMETHIONINE-8-AMINO-7-OXONONANOATE AMINOTRANSFERASE"/>
    <property type="match status" value="1"/>
</dbReference>
<evidence type="ECO:0000313" key="8">
    <source>
        <dbReference type="Proteomes" id="UP000241447"/>
    </source>
</evidence>
<dbReference type="KEGG" id="cbak:DA792_07765"/>
<name>A0A2R4M1E9_9RHOB</name>
<evidence type="ECO:0000256" key="1">
    <source>
        <dbReference type="ARBA" id="ARBA00001933"/>
    </source>
</evidence>
<reference evidence="7 8" key="1">
    <citation type="submission" date="2018-03" db="EMBL/GenBank/DDBJ databases">
        <title>The Complete Genome of Celeribacter baekdonensis strain LH4, a Thiosulfate-Oxidizing Alphaproteobacterium Isolated from Gulf of Mexico Continental Slope Sediments.</title>
        <authorList>
            <person name="Flood B.E."/>
            <person name="Bailey J.V."/>
            <person name="Leprich D."/>
        </authorList>
    </citation>
    <scope>NUCLEOTIDE SEQUENCE [LARGE SCALE GENOMIC DNA]</scope>
    <source>
        <strain evidence="7 8">LH4</strain>
    </source>
</reference>
<organism evidence="7 8">
    <name type="scientific">Celeribacter baekdonensis</name>
    <dbReference type="NCBI Taxonomy" id="875171"/>
    <lineage>
        <taxon>Bacteria</taxon>
        <taxon>Pseudomonadati</taxon>
        <taxon>Pseudomonadota</taxon>
        <taxon>Alphaproteobacteria</taxon>
        <taxon>Rhodobacterales</taxon>
        <taxon>Roseobacteraceae</taxon>
        <taxon>Celeribacter</taxon>
    </lineage>
</organism>
<dbReference type="InterPro" id="IPR015421">
    <property type="entry name" value="PyrdxlP-dep_Trfase_major"/>
</dbReference>
<sequence>MTDNHLPTADLQALDAAHHMHPFTQGAELAQKGARIITSAQGVWLTDSEGEVILDAMAGLWCVNIGYGRQELVDAAARQMQQLPFYNTFFQTSTVPAIMLAKRLAELAPGDLNHVFFNGSGSDSNDTNLRMVRHYWAAKGQPERSIVISRWNGYHGSTMGAASLGGMKGMHAQGGLPIPGIVHIDQPDWWSEGGDMSPEDFGLERARQLEAKILELGADKVAAFIAEPIQGAGGVIVPPATYWPEIQRICKQYGILLVADEVITGFGRTGNWFGCQTMGITPDIMTCAKGITSGYIPLGASIVSTEIFNTLNEADEFAHGYTYAGHPVACAVALENLRLLDEDGIVERAGSDIAPYLKEKWEALADHPLVGEAKIVGLMGSIALTPNKATRAKFASPAGTVGYYCRERCFANNLIMRHVGDRMVISPPLVITKAEIDTLVERARRSLDETLAHLNAEGLNVSA</sequence>
<proteinExistence type="inferred from homology"/>
<comment type="similarity">
    <text evidence="2 6">Belongs to the class-III pyridoxal-phosphate-dependent aminotransferase family.</text>
</comment>
<dbReference type="Gene3D" id="3.40.640.10">
    <property type="entry name" value="Type I PLP-dependent aspartate aminotransferase-like (Major domain)"/>
    <property type="match status" value="1"/>
</dbReference>
<evidence type="ECO:0000256" key="3">
    <source>
        <dbReference type="ARBA" id="ARBA00022576"/>
    </source>
</evidence>
<dbReference type="PIRSF" id="PIRSF000521">
    <property type="entry name" value="Transaminase_4ab_Lys_Orn"/>
    <property type="match status" value="1"/>
</dbReference>
<dbReference type="EMBL" id="CP028475">
    <property type="protein sequence ID" value="AVW90995.1"/>
    <property type="molecule type" value="Genomic_DNA"/>
</dbReference>
<dbReference type="PROSITE" id="PS00600">
    <property type="entry name" value="AA_TRANSFER_CLASS_3"/>
    <property type="match status" value="1"/>
</dbReference>
<keyword evidence="5 6" id="KW-0663">Pyridoxal phosphate</keyword>
<dbReference type="NCBIfam" id="NF004767">
    <property type="entry name" value="PRK06105.1"/>
    <property type="match status" value="1"/>
</dbReference>
<evidence type="ECO:0000256" key="4">
    <source>
        <dbReference type="ARBA" id="ARBA00022679"/>
    </source>
</evidence>
<evidence type="ECO:0000256" key="5">
    <source>
        <dbReference type="ARBA" id="ARBA00022898"/>
    </source>
</evidence>
<keyword evidence="4 7" id="KW-0808">Transferase</keyword>
<dbReference type="InterPro" id="IPR015424">
    <property type="entry name" value="PyrdxlP-dep_Trfase"/>
</dbReference>
<comment type="cofactor">
    <cofactor evidence="1">
        <name>pyridoxal 5'-phosphate</name>
        <dbReference type="ChEBI" id="CHEBI:597326"/>
    </cofactor>
</comment>
<keyword evidence="3 7" id="KW-0032">Aminotransferase</keyword>
<dbReference type="Pfam" id="PF00202">
    <property type="entry name" value="Aminotran_3"/>
    <property type="match status" value="1"/>
</dbReference>
<dbReference type="SUPFAM" id="SSF53383">
    <property type="entry name" value="PLP-dependent transferases"/>
    <property type="match status" value="1"/>
</dbReference>
<dbReference type="CDD" id="cd00610">
    <property type="entry name" value="OAT_like"/>
    <property type="match status" value="1"/>
</dbReference>
<dbReference type="AlphaFoldDB" id="A0A2R4M1E9"/>
<dbReference type="GO" id="GO:0030170">
    <property type="term" value="F:pyridoxal phosphate binding"/>
    <property type="evidence" value="ECO:0007669"/>
    <property type="project" value="InterPro"/>
</dbReference>
<evidence type="ECO:0000256" key="2">
    <source>
        <dbReference type="ARBA" id="ARBA00008954"/>
    </source>
</evidence>
<accession>A0A2R4M1E9</accession>
<dbReference type="InterPro" id="IPR005814">
    <property type="entry name" value="Aminotrans_3"/>
</dbReference>
<dbReference type="GO" id="GO:0009448">
    <property type="term" value="P:gamma-aminobutyric acid metabolic process"/>
    <property type="evidence" value="ECO:0007669"/>
    <property type="project" value="TreeGrafter"/>
</dbReference>
<dbReference type="NCBIfam" id="NF005682">
    <property type="entry name" value="PRK07480.1"/>
    <property type="match status" value="1"/>
</dbReference>
<dbReference type="GO" id="GO:0004015">
    <property type="term" value="F:adenosylmethionine-8-amino-7-oxononanoate transaminase activity"/>
    <property type="evidence" value="ECO:0007669"/>
    <property type="project" value="TreeGrafter"/>
</dbReference>
<dbReference type="FunFam" id="3.40.640.10:FF:000014">
    <property type="entry name" value="Adenosylmethionine-8-amino-7-oxononanoate aminotransferase, probable"/>
    <property type="match status" value="1"/>
</dbReference>
<dbReference type="Proteomes" id="UP000241447">
    <property type="component" value="Chromosome"/>
</dbReference>
<dbReference type="PANTHER" id="PTHR42684">
    <property type="entry name" value="ADENOSYLMETHIONINE-8-AMINO-7-OXONONANOATE AMINOTRANSFERASE"/>
    <property type="match status" value="1"/>
</dbReference>
<evidence type="ECO:0000313" key="7">
    <source>
        <dbReference type="EMBL" id="AVW90995.1"/>
    </source>
</evidence>
<dbReference type="GO" id="GO:0009102">
    <property type="term" value="P:biotin biosynthetic process"/>
    <property type="evidence" value="ECO:0007669"/>
    <property type="project" value="TreeGrafter"/>
</dbReference>
<dbReference type="Gene3D" id="3.90.1150.10">
    <property type="entry name" value="Aspartate Aminotransferase, domain 1"/>
    <property type="match status" value="1"/>
</dbReference>